<proteinExistence type="predicted"/>
<keyword evidence="4" id="KW-1185">Reference proteome</keyword>
<dbReference type="RefSeq" id="XP_001880361.1">
    <property type="nucleotide sequence ID" value="XM_001880326.1"/>
</dbReference>
<dbReference type="Proteomes" id="UP000001194">
    <property type="component" value="Unassembled WGS sequence"/>
</dbReference>
<feature type="compositionally biased region" description="Basic and acidic residues" evidence="1">
    <location>
        <begin position="111"/>
        <end position="120"/>
    </location>
</feature>
<dbReference type="InterPro" id="IPR051494">
    <property type="entry name" value="BSD_domain-containing"/>
</dbReference>
<dbReference type="OrthoDB" id="73788at2759"/>
<feature type="region of interest" description="Disordered" evidence="1">
    <location>
        <begin position="72"/>
        <end position="127"/>
    </location>
</feature>
<dbReference type="InParanoid" id="B0D8A6"/>
<dbReference type="SUPFAM" id="SSF140383">
    <property type="entry name" value="BSD domain-like"/>
    <property type="match status" value="1"/>
</dbReference>
<dbReference type="InterPro" id="IPR035925">
    <property type="entry name" value="BSD_dom_sf"/>
</dbReference>
<reference evidence="3 4" key="1">
    <citation type="journal article" date="2008" name="Nature">
        <title>The genome of Laccaria bicolor provides insights into mycorrhizal symbiosis.</title>
        <authorList>
            <person name="Martin F."/>
            <person name="Aerts A."/>
            <person name="Ahren D."/>
            <person name="Brun A."/>
            <person name="Danchin E.G.J."/>
            <person name="Duchaussoy F."/>
            <person name="Gibon J."/>
            <person name="Kohler A."/>
            <person name="Lindquist E."/>
            <person name="Pereda V."/>
            <person name="Salamov A."/>
            <person name="Shapiro H.J."/>
            <person name="Wuyts J."/>
            <person name="Blaudez D."/>
            <person name="Buee M."/>
            <person name="Brokstein P."/>
            <person name="Canbaeck B."/>
            <person name="Cohen D."/>
            <person name="Courty P.E."/>
            <person name="Coutinho P.M."/>
            <person name="Delaruelle C."/>
            <person name="Detter J.C."/>
            <person name="Deveau A."/>
            <person name="DiFazio S."/>
            <person name="Duplessis S."/>
            <person name="Fraissinet-Tachet L."/>
            <person name="Lucic E."/>
            <person name="Frey-Klett P."/>
            <person name="Fourrey C."/>
            <person name="Feussner I."/>
            <person name="Gay G."/>
            <person name="Grimwood J."/>
            <person name="Hoegger P.J."/>
            <person name="Jain P."/>
            <person name="Kilaru S."/>
            <person name="Labbe J."/>
            <person name="Lin Y.C."/>
            <person name="Legue V."/>
            <person name="Le Tacon F."/>
            <person name="Marmeisse R."/>
            <person name="Melayah D."/>
            <person name="Montanini B."/>
            <person name="Muratet M."/>
            <person name="Nehls U."/>
            <person name="Niculita-Hirzel H."/>
            <person name="Oudot-Le Secq M.P."/>
            <person name="Peter M."/>
            <person name="Quesneville H."/>
            <person name="Rajashekar B."/>
            <person name="Reich M."/>
            <person name="Rouhier N."/>
            <person name="Schmutz J."/>
            <person name="Yin T."/>
            <person name="Chalot M."/>
            <person name="Henrissat B."/>
            <person name="Kuees U."/>
            <person name="Lucas S."/>
            <person name="Van de Peer Y."/>
            <person name="Podila G.K."/>
            <person name="Polle A."/>
            <person name="Pukkila P.J."/>
            <person name="Richardson P.M."/>
            <person name="Rouze P."/>
            <person name="Sanders I.R."/>
            <person name="Stajich J.E."/>
            <person name="Tunlid A."/>
            <person name="Tuskan G."/>
            <person name="Grigoriev I.V."/>
        </authorList>
    </citation>
    <scope>NUCLEOTIDE SEQUENCE [LARGE SCALE GENOMIC DNA]</scope>
    <source>
        <strain evidence="4">S238N-H82 / ATCC MYA-4686</strain>
    </source>
</reference>
<accession>B0D8A6</accession>
<name>B0D8A6_LACBS</name>
<dbReference type="STRING" id="486041.B0D8A6"/>
<feature type="domain" description="BSD" evidence="2">
    <location>
        <begin position="337"/>
        <end position="366"/>
    </location>
</feature>
<dbReference type="PROSITE" id="PS50858">
    <property type="entry name" value="BSD"/>
    <property type="match status" value="1"/>
</dbReference>
<dbReference type="AlphaFoldDB" id="B0D8A6"/>
<evidence type="ECO:0000313" key="3">
    <source>
        <dbReference type="EMBL" id="EDR09048.1"/>
    </source>
</evidence>
<sequence>MNFLDTYDITRSPTPQPTSAPEQPSLNEEVNQVIGQLGRFWGGFRKQSQTVLEVARKDFGEVVMQAQKELSKLTTDAAAVPDAASTERGEAASTSSRDVEGPSNDAEGSLPEERAIHEDDPSSSSLPQASLFSRLQSALPPNIVATVNSTIPESLKHATDNVDFAGIRSNLLTEFQRVQGVTRAQAEEYVHKSEALLREAYKEAGEVLKDAVKVIPPEQVGTSAGGTASTALVWDGTDMWMLPSEASTSELSTVVFDSQPRQSGDTQRAVATRAEALLRRLQRDPSIISHDPEAEAKEKYRAWLEAEVEPKEGGIEGAEWGAKVSEALDEPHDGQALKDLQDTLVPSVMTRSVFWSRYFFRVHQIRQEEEKRKALVAVSSDDTEDDFSWEDNEDDAPTPAIQSTATFKAPTKLPNGELSPPASQLLTGTTSSPRLSSEDGFDVVSSANVSVAGEPSKTNTPSDDGDSDWE</sequence>
<dbReference type="Gene3D" id="1.10.3970.10">
    <property type="entry name" value="BSD domain"/>
    <property type="match status" value="1"/>
</dbReference>
<organism evidence="4">
    <name type="scientific">Laccaria bicolor (strain S238N-H82 / ATCC MYA-4686)</name>
    <name type="common">Bicoloured deceiver</name>
    <name type="synonym">Laccaria laccata var. bicolor</name>
    <dbReference type="NCBI Taxonomy" id="486041"/>
    <lineage>
        <taxon>Eukaryota</taxon>
        <taxon>Fungi</taxon>
        <taxon>Dikarya</taxon>
        <taxon>Basidiomycota</taxon>
        <taxon>Agaricomycotina</taxon>
        <taxon>Agaricomycetes</taxon>
        <taxon>Agaricomycetidae</taxon>
        <taxon>Agaricales</taxon>
        <taxon>Agaricineae</taxon>
        <taxon>Hydnangiaceae</taxon>
        <taxon>Laccaria</taxon>
    </lineage>
</organism>
<dbReference type="PANTHER" id="PTHR16019">
    <property type="entry name" value="SYNAPSE-ASSOCIATED PROTEIN"/>
    <property type="match status" value="1"/>
</dbReference>
<feature type="region of interest" description="Disordered" evidence="1">
    <location>
        <begin position="1"/>
        <end position="26"/>
    </location>
</feature>
<dbReference type="GO" id="GO:0005737">
    <property type="term" value="C:cytoplasm"/>
    <property type="evidence" value="ECO:0007669"/>
    <property type="project" value="TreeGrafter"/>
</dbReference>
<feature type="compositionally biased region" description="Polar residues" evidence="1">
    <location>
        <begin position="9"/>
        <end position="26"/>
    </location>
</feature>
<evidence type="ECO:0000313" key="4">
    <source>
        <dbReference type="Proteomes" id="UP000001194"/>
    </source>
</evidence>
<dbReference type="HOGENOM" id="CLU_039658_0_0_1"/>
<feature type="region of interest" description="Disordered" evidence="1">
    <location>
        <begin position="371"/>
        <end position="470"/>
    </location>
</feature>
<dbReference type="KEGG" id="lbc:LACBIDRAFT_296236"/>
<evidence type="ECO:0000256" key="1">
    <source>
        <dbReference type="SAM" id="MobiDB-lite"/>
    </source>
</evidence>
<feature type="compositionally biased region" description="Polar residues" evidence="1">
    <location>
        <begin position="421"/>
        <end position="435"/>
    </location>
</feature>
<feature type="compositionally biased region" description="Acidic residues" evidence="1">
    <location>
        <begin position="381"/>
        <end position="396"/>
    </location>
</feature>
<dbReference type="Pfam" id="PF03909">
    <property type="entry name" value="BSD"/>
    <property type="match status" value="1"/>
</dbReference>
<evidence type="ECO:0000259" key="2">
    <source>
        <dbReference type="PROSITE" id="PS50858"/>
    </source>
</evidence>
<protein>
    <submittedName>
        <fullName evidence="3">Predicted protein</fullName>
    </submittedName>
</protein>
<gene>
    <name evidence="3" type="ORF">LACBIDRAFT_296236</name>
</gene>
<dbReference type="EMBL" id="DS547100">
    <property type="protein sequence ID" value="EDR09048.1"/>
    <property type="molecule type" value="Genomic_DNA"/>
</dbReference>
<dbReference type="GeneID" id="6076132"/>
<dbReference type="PANTHER" id="PTHR16019:SF5">
    <property type="entry name" value="BSD DOMAIN-CONTAINING PROTEIN 1"/>
    <property type="match status" value="1"/>
</dbReference>
<dbReference type="InterPro" id="IPR005607">
    <property type="entry name" value="BSD_dom"/>
</dbReference>